<evidence type="ECO:0000256" key="3">
    <source>
        <dbReference type="ARBA" id="ARBA00012438"/>
    </source>
</evidence>
<dbReference type="EMBL" id="NGKU01000001">
    <property type="protein sequence ID" value="OTN77239.1"/>
    <property type="molecule type" value="Genomic_DNA"/>
</dbReference>
<keyword evidence="6" id="KW-0808">Transferase</keyword>
<evidence type="ECO:0000313" key="15">
    <source>
        <dbReference type="Proteomes" id="UP000195043"/>
    </source>
</evidence>
<feature type="transmembrane region" description="Helical" evidence="12">
    <location>
        <begin position="163"/>
        <end position="182"/>
    </location>
</feature>
<evidence type="ECO:0000259" key="13">
    <source>
        <dbReference type="PROSITE" id="PS50109"/>
    </source>
</evidence>
<dbReference type="PRINTS" id="PR00344">
    <property type="entry name" value="BCTRLSENSOR"/>
</dbReference>
<dbReference type="GO" id="GO:0016036">
    <property type="term" value="P:cellular response to phosphate starvation"/>
    <property type="evidence" value="ECO:0007669"/>
    <property type="project" value="TreeGrafter"/>
</dbReference>
<keyword evidence="12" id="KW-1133">Transmembrane helix</keyword>
<dbReference type="InterPro" id="IPR050351">
    <property type="entry name" value="BphY/WalK/GraS-like"/>
</dbReference>
<keyword evidence="15" id="KW-1185">Reference proteome</keyword>
<evidence type="ECO:0000256" key="7">
    <source>
        <dbReference type="ARBA" id="ARBA00022741"/>
    </source>
</evidence>
<organism evidence="14 15">
    <name type="scientific">Candidatus Enterococcus testudinis</name>
    <dbReference type="NCBI Taxonomy" id="1834191"/>
    <lineage>
        <taxon>Bacteria</taxon>
        <taxon>Bacillati</taxon>
        <taxon>Bacillota</taxon>
        <taxon>Bacilli</taxon>
        <taxon>Lactobacillales</taxon>
        <taxon>Enterococcaceae</taxon>
        <taxon>Enterococcus</taxon>
    </lineage>
</organism>
<dbReference type="Gene3D" id="3.30.565.10">
    <property type="entry name" value="Histidine kinase-like ATPase, C-terminal domain"/>
    <property type="match status" value="1"/>
</dbReference>
<evidence type="ECO:0000256" key="8">
    <source>
        <dbReference type="ARBA" id="ARBA00022777"/>
    </source>
</evidence>
<dbReference type="InterPro" id="IPR003661">
    <property type="entry name" value="HisK_dim/P_dom"/>
</dbReference>
<keyword evidence="11 12" id="KW-0472">Membrane</keyword>
<dbReference type="InterPro" id="IPR004358">
    <property type="entry name" value="Sig_transdc_His_kin-like_C"/>
</dbReference>
<name>A0A242A8J0_9ENTE</name>
<keyword evidence="5" id="KW-0597">Phosphoprotein</keyword>
<proteinExistence type="predicted"/>
<keyword evidence="7" id="KW-0547">Nucleotide-binding</keyword>
<dbReference type="SUPFAM" id="SSF47384">
    <property type="entry name" value="Homodimeric domain of signal transducing histidine kinase"/>
    <property type="match status" value="1"/>
</dbReference>
<comment type="caution">
    <text evidence="14">The sequence shown here is derived from an EMBL/GenBank/DDBJ whole genome shotgun (WGS) entry which is preliminary data.</text>
</comment>
<gene>
    <name evidence="14" type="ORF">A5886_002336</name>
</gene>
<dbReference type="FunFam" id="1.10.287.130:FF:000008">
    <property type="entry name" value="Two-component sensor histidine kinase"/>
    <property type="match status" value="1"/>
</dbReference>
<evidence type="ECO:0000256" key="12">
    <source>
        <dbReference type="SAM" id="Phobius"/>
    </source>
</evidence>
<comment type="subcellular location">
    <subcellularLocation>
        <location evidence="2">Cell membrane</location>
    </subcellularLocation>
</comment>
<dbReference type="Pfam" id="PF00512">
    <property type="entry name" value="HisKA"/>
    <property type="match status" value="1"/>
</dbReference>
<dbReference type="GO" id="GO:0000155">
    <property type="term" value="F:phosphorelay sensor kinase activity"/>
    <property type="evidence" value="ECO:0007669"/>
    <property type="project" value="InterPro"/>
</dbReference>
<dbReference type="STRING" id="1834191.A5886_002336"/>
<dbReference type="AlphaFoldDB" id="A0A242A8J0"/>
<dbReference type="CDD" id="cd00082">
    <property type="entry name" value="HisKA"/>
    <property type="match status" value="1"/>
</dbReference>
<dbReference type="InterPro" id="IPR036890">
    <property type="entry name" value="HATPase_C_sf"/>
</dbReference>
<dbReference type="SUPFAM" id="SSF55874">
    <property type="entry name" value="ATPase domain of HSP90 chaperone/DNA topoisomerase II/histidine kinase"/>
    <property type="match status" value="1"/>
</dbReference>
<dbReference type="Gene3D" id="1.10.287.130">
    <property type="match status" value="1"/>
</dbReference>
<dbReference type="SMART" id="SM00387">
    <property type="entry name" value="HATPase_c"/>
    <property type="match status" value="1"/>
</dbReference>
<feature type="transmembrane region" description="Helical" evidence="12">
    <location>
        <begin position="6"/>
        <end position="26"/>
    </location>
</feature>
<keyword evidence="4" id="KW-1003">Cell membrane</keyword>
<dbReference type="Pfam" id="PF02518">
    <property type="entry name" value="HATPase_c"/>
    <property type="match status" value="1"/>
</dbReference>
<dbReference type="InterPro" id="IPR036097">
    <property type="entry name" value="HisK_dim/P_sf"/>
</dbReference>
<evidence type="ECO:0000256" key="9">
    <source>
        <dbReference type="ARBA" id="ARBA00022840"/>
    </source>
</evidence>
<dbReference type="GO" id="GO:0004721">
    <property type="term" value="F:phosphoprotein phosphatase activity"/>
    <property type="evidence" value="ECO:0007669"/>
    <property type="project" value="TreeGrafter"/>
</dbReference>
<dbReference type="InterPro" id="IPR003594">
    <property type="entry name" value="HATPase_dom"/>
</dbReference>
<dbReference type="EC" id="2.7.13.3" evidence="3"/>
<dbReference type="GO" id="GO:0005524">
    <property type="term" value="F:ATP binding"/>
    <property type="evidence" value="ECO:0007669"/>
    <property type="project" value="UniProtKB-KW"/>
</dbReference>
<evidence type="ECO:0000256" key="6">
    <source>
        <dbReference type="ARBA" id="ARBA00022679"/>
    </source>
</evidence>
<sequence length="582" mass="65746">MMKKRFSYGIWATILLVIFVLCWQLLSSFYRQQVIAQQADFLEEKASIFLNLSQTQTDTLQQFADAYVQDSNSRMTLMDAQGVIIYDTYDHTLHENRSDRPEVKAILRGSTVGQSLRESDTLHEELLYVAVAIKEDGALTQILRIAEPTAAFFAKSQSIEQSILLVYVLFCMFVSMLIFHTLRQRNRPVQTILPVLKKMISSPDQQAIIMQETPEHDELYQMINQLSEQMSQTYRAYAASEAQLYDLLGELMIGVFIIDAEDRLLLLNPTMQDQLGINTLPPLPVPFTEVIHDTQLIQLIYQFTEHAPILHAETTISHDRPRVLDVTLRSFQENQLIGLAYDLTRIRQLEKMQKDFVGNVSHELKTPVTSLIGFTETLLDGAKEDPETLQSFLEIIQKDAHRLKNLIQEIIQLSKNSDSFAYEEQSIDIAELVASICQRYYSLAEQKQLVFAIHGPAPLIITSKLELLQPILKNLIENAVTYAKQGGTITLSYDIAEGQLVLQVADQGIGIAEEDQERIFERFYRVDKARARNSGGTGLGLAIVKDYTTILGGSIAVDSFPNIGTTFTLSLPIANGKTTKQT</sequence>
<dbReference type="CDD" id="cd00075">
    <property type="entry name" value="HATPase"/>
    <property type="match status" value="1"/>
</dbReference>
<dbReference type="SMART" id="SM00388">
    <property type="entry name" value="HisKA"/>
    <property type="match status" value="1"/>
</dbReference>
<dbReference type="InterPro" id="IPR035965">
    <property type="entry name" value="PAS-like_dom_sf"/>
</dbReference>
<dbReference type="FunFam" id="3.30.565.10:FF:000006">
    <property type="entry name" value="Sensor histidine kinase WalK"/>
    <property type="match status" value="1"/>
</dbReference>
<keyword evidence="12" id="KW-0812">Transmembrane</keyword>
<evidence type="ECO:0000256" key="11">
    <source>
        <dbReference type="ARBA" id="ARBA00023136"/>
    </source>
</evidence>
<dbReference type="PANTHER" id="PTHR45453">
    <property type="entry name" value="PHOSPHATE REGULON SENSOR PROTEIN PHOR"/>
    <property type="match status" value="1"/>
</dbReference>
<evidence type="ECO:0000256" key="2">
    <source>
        <dbReference type="ARBA" id="ARBA00004236"/>
    </source>
</evidence>
<accession>A0A242A8J0</accession>
<feature type="domain" description="Histidine kinase" evidence="13">
    <location>
        <begin position="359"/>
        <end position="575"/>
    </location>
</feature>
<evidence type="ECO:0000256" key="10">
    <source>
        <dbReference type="ARBA" id="ARBA00023012"/>
    </source>
</evidence>
<keyword evidence="9" id="KW-0067">ATP-binding</keyword>
<dbReference type="PROSITE" id="PS50109">
    <property type="entry name" value="HIS_KIN"/>
    <property type="match status" value="1"/>
</dbReference>
<comment type="catalytic activity">
    <reaction evidence="1">
        <text>ATP + protein L-histidine = ADP + protein N-phospho-L-histidine.</text>
        <dbReference type="EC" id="2.7.13.3"/>
    </reaction>
</comment>
<evidence type="ECO:0000256" key="1">
    <source>
        <dbReference type="ARBA" id="ARBA00000085"/>
    </source>
</evidence>
<dbReference type="SUPFAM" id="SSF55785">
    <property type="entry name" value="PYP-like sensor domain (PAS domain)"/>
    <property type="match status" value="1"/>
</dbReference>
<dbReference type="InterPro" id="IPR005467">
    <property type="entry name" value="His_kinase_dom"/>
</dbReference>
<dbReference type="PANTHER" id="PTHR45453:SF1">
    <property type="entry name" value="PHOSPHATE REGULON SENSOR PROTEIN PHOR"/>
    <property type="match status" value="1"/>
</dbReference>
<dbReference type="Proteomes" id="UP000195043">
    <property type="component" value="Unassembled WGS sequence"/>
</dbReference>
<reference evidence="14 15" key="1">
    <citation type="submission" date="2017-05" db="EMBL/GenBank/DDBJ databases">
        <title>The Genome Sequence of Enterococcus sp. 8G7_MSG3316.</title>
        <authorList>
            <consortium name="The Broad Institute Genomics Platform"/>
            <consortium name="The Broad Institute Genomic Center for Infectious Diseases"/>
            <person name="Earl A."/>
            <person name="Manson A."/>
            <person name="Schwartman J."/>
            <person name="Gilmore M."/>
            <person name="Abouelleil A."/>
            <person name="Cao P."/>
            <person name="Chapman S."/>
            <person name="Cusick C."/>
            <person name="Shea T."/>
            <person name="Young S."/>
            <person name="Neafsey D."/>
            <person name="Nusbaum C."/>
            <person name="Birren B."/>
        </authorList>
    </citation>
    <scope>NUCLEOTIDE SEQUENCE [LARGE SCALE GENOMIC DNA]</scope>
    <source>
        <strain evidence="14 15">8G7_MSG3316</strain>
    </source>
</reference>
<dbReference type="GO" id="GO:0005886">
    <property type="term" value="C:plasma membrane"/>
    <property type="evidence" value="ECO:0007669"/>
    <property type="project" value="UniProtKB-SubCell"/>
</dbReference>
<keyword evidence="8" id="KW-0418">Kinase</keyword>
<evidence type="ECO:0000313" key="14">
    <source>
        <dbReference type="EMBL" id="OTN77239.1"/>
    </source>
</evidence>
<protein>
    <recommendedName>
        <fullName evidence="3">histidine kinase</fullName>
        <ecNumber evidence="3">2.7.13.3</ecNumber>
    </recommendedName>
</protein>
<evidence type="ECO:0000256" key="4">
    <source>
        <dbReference type="ARBA" id="ARBA00022475"/>
    </source>
</evidence>
<dbReference type="Gene3D" id="3.30.450.20">
    <property type="entry name" value="PAS domain"/>
    <property type="match status" value="1"/>
</dbReference>
<evidence type="ECO:0000256" key="5">
    <source>
        <dbReference type="ARBA" id="ARBA00022553"/>
    </source>
</evidence>
<keyword evidence="10" id="KW-0902">Two-component regulatory system</keyword>